<accession>A0A3R6XZU1</accession>
<feature type="compositionally biased region" description="Low complexity" evidence="1">
    <location>
        <begin position="81"/>
        <end position="93"/>
    </location>
</feature>
<organism evidence="2 3">
    <name type="scientific">Aphanomyces invadans</name>
    <dbReference type="NCBI Taxonomy" id="157072"/>
    <lineage>
        <taxon>Eukaryota</taxon>
        <taxon>Sar</taxon>
        <taxon>Stramenopiles</taxon>
        <taxon>Oomycota</taxon>
        <taxon>Saprolegniomycetes</taxon>
        <taxon>Saprolegniales</taxon>
        <taxon>Verrucalvaceae</taxon>
        <taxon>Aphanomyces</taxon>
    </lineage>
</organism>
<feature type="region of interest" description="Disordered" evidence="1">
    <location>
        <begin position="528"/>
        <end position="710"/>
    </location>
</feature>
<feature type="region of interest" description="Disordered" evidence="1">
    <location>
        <begin position="1"/>
        <end position="173"/>
    </location>
</feature>
<dbReference type="AlphaFoldDB" id="A0A3R6XZU1"/>
<dbReference type="Proteomes" id="UP000285060">
    <property type="component" value="Unassembled WGS sequence"/>
</dbReference>
<dbReference type="EMBL" id="QUSY01003523">
    <property type="protein sequence ID" value="RHY17212.1"/>
    <property type="molecule type" value="Genomic_DNA"/>
</dbReference>
<feature type="compositionally biased region" description="Low complexity" evidence="1">
    <location>
        <begin position="115"/>
        <end position="127"/>
    </location>
</feature>
<dbReference type="VEuPathDB" id="FungiDB:H310_15215"/>
<comment type="caution">
    <text evidence="2">The sequence shown here is derived from an EMBL/GenBank/DDBJ whole genome shotgun (WGS) entry which is preliminary data.</text>
</comment>
<reference evidence="2 3" key="1">
    <citation type="submission" date="2018-08" db="EMBL/GenBank/DDBJ databases">
        <title>Aphanomyces genome sequencing and annotation.</title>
        <authorList>
            <person name="Minardi D."/>
            <person name="Oidtmann B."/>
            <person name="Van Der Giezen M."/>
            <person name="Studholme D.J."/>
        </authorList>
    </citation>
    <scope>NUCLEOTIDE SEQUENCE [LARGE SCALE GENOMIC DNA]</scope>
    <source>
        <strain evidence="2 3">NJM0002</strain>
    </source>
</reference>
<feature type="non-terminal residue" evidence="2">
    <location>
        <position position="788"/>
    </location>
</feature>
<feature type="compositionally biased region" description="Polar residues" evidence="1">
    <location>
        <begin position="145"/>
        <end position="154"/>
    </location>
</feature>
<evidence type="ECO:0000313" key="3">
    <source>
        <dbReference type="Proteomes" id="UP000285060"/>
    </source>
</evidence>
<evidence type="ECO:0000313" key="2">
    <source>
        <dbReference type="EMBL" id="RHY17212.1"/>
    </source>
</evidence>
<feature type="compositionally biased region" description="Basic residues" evidence="1">
    <location>
        <begin position="37"/>
        <end position="48"/>
    </location>
</feature>
<proteinExistence type="predicted"/>
<feature type="compositionally biased region" description="Polar residues" evidence="1">
    <location>
        <begin position="565"/>
        <end position="584"/>
    </location>
</feature>
<evidence type="ECO:0000256" key="1">
    <source>
        <dbReference type="SAM" id="MobiDB-lite"/>
    </source>
</evidence>
<feature type="compositionally biased region" description="Polar residues" evidence="1">
    <location>
        <begin position="652"/>
        <end position="664"/>
    </location>
</feature>
<sequence>MTSETNGGRLAIAQALHHPPFEDPNQLNDRPFELPKHARARSPPKPTRKATLAAGRKKGHSRSRREIASSTTRKSTRPHRSTTSSVASASGGTDDTMGVVELSGLTEPTPPPPTTAGAAAAPVATTTSETPDPAKRVAKGPFADRTTNPGQSFADTVRMQGKRHSPPKHRDTPADASLQQAHAYCKTPSAAWTTHRRAPSPQEADILDAILDGRLPLDTPPKFLKQILTATEIALFHDQMRQNFGYLQIPIKVSTRIHPDMTSVSLARLFSPANLGDNKEAVQLCDSLRQDMHSCYLHPHGRKLIVQFNSKAKAARWRDKPIPFRGQLTWMRHYRRPEDPCTDLDTEEVQQHMAYSFRLLQVPAYVKSMQVLQMLRQLGVGIVSMDVAKNQGTGEDDANSYLVVTDGDTVPVDLQGKSRIVIGPVTLHVFHFQDHNNMPCRKCAALDHQLERCTTATLQHDRIITLSSTLWSKATNTEIPQQPTFAHWWTAIEKHLPPTPASTQTSLSVATHEAGTQAVELVDYGNTPEIRLSDGSSQTDDLDFGTPDHPVQASATTERRPPPTIATQTLGSETSSDHSISVGTWMSAEPSHSTRVETQDVRGPWPQDDSAASQGRPGAPSSIDEVDMDISWDNHDGAMSPPAEQPTPLAQDMNTMGTTQSHSSDWAMDTEEPDPEPPAWPSDQPSPTMEGPSMLALGLPHDRPPTNPVPQVREVLHASSNATATLHEPIDLSDLPTEDGQPVQYAQTGVEKLDWCGYPEIAAASAVWGQPVYVFQEQETANTWWLWR</sequence>
<keyword evidence="3" id="KW-1185">Reference proteome</keyword>
<name>A0A3R6XZU1_9STRA</name>
<protein>
    <submittedName>
        <fullName evidence="2">Uncharacterized protein</fullName>
    </submittedName>
</protein>
<gene>
    <name evidence="2" type="ORF">DYB32_010558</name>
</gene>